<dbReference type="InterPro" id="IPR011600">
    <property type="entry name" value="Pept_C14_caspase"/>
</dbReference>
<dbReference type="GO" id="GO:0006508">
    <property type="term" value="P:proteolysis"/>
    <property type="evidence" value="ECO:0007669"/>
    <property type="project" value="InterPro"/>
</dbReference>
<sequence length="53" mass="5809">MLALLLMCASPAQAKRVALVIGNDHYENIPDLKKAVNDARALGQTLKDLDFEL</sequence>
<dbReference type="PANTHER" id="PTHR22576:SF37">
    <property type="entry name" value="MUCOSA-ASSOCIATED LYMPHOID TISSUE LYMPHOMA TRANSLOCATION PROTEIN 1"/>
    <property type="match status" value="1"/>
</dbReference>
<dbReference type="Gene3D" id="3.40.50.1460">
    <property type="match status" value="1"/>
</dbReference>
<comment type="caution">
    <text evidence="2">The sequence shown here is derived from an EMBL/GenBank/DDBJ whole genome shotgun (WGS) entry which is preliminary data.</text>
</comment>
<dbReference type="InterPro" id="IPR029030">
    <property type="entry name" value="Caspase-like_dom_sf"/>
</dbReference>
<protein>
    <recommendedName>
        <fullName evidence="1">Caspase family p20 domain-containing protein</fullName>
    </recommendedName>
</protein>
<organism evidence="2">
    <name type="scientific">marine sediment metagenome</name>
    <dbReference type="NCBI Taxonomy" id="412755"/>
    <lineage>
        <taxon>unclassified sequences</taxon>
        <taxon>metagenomes</taxon>
        <taxon>ecological metagenomes</taxon>
    </lineage>
</organism>
<accession>X0XJY2</accession>
<dbReference type="GO" id="GO:0004197">
    <property type="term" value="F:cysteine-type endopeptidase activity"/>
    <property type="evidence" value="ECO:0007669"/>
    <property type="project" value="InterPro"/>
</dbReference>
<dbReference type="PANTHER" id="PTHR22576">
    <property type="entry name" value="MUCOSA ASSOCIATED LYMPHOID TISSUE LYMPHOMA TRANSLOCATION PROTEIN 1/PARACASPASE"/>
    <property type="match status" value="1"/>
</dbReference>
<dbReference type="InterPro" id="IPR052039">
    <property type="entry name" value="Caspase-related_regulators"/>
</dbReference>
<reference evidence="2" key="1">
    <citation type="journal article" date="2014" name="Front. Microbiol.">
        <title>High frequency of phylogenetically diverse reductive dehalogenase-homologous genes in deep subseafloor sedimentary metagenomes.</title>
        <authorList>
            <person name="Kawai M."/>
            <person name="Futagami T."/>
            <person name="Toyoda A."/>
            <person name="Takaki Y."/>
            <person name="Nishi S."/>
            <person name="Hori S."/>
            <person name="Arai W."/>
            <person name="Tsubouchi T."/>
            <person name="Morono Y."/>
            <person name="Uchiyama I."/>
            <person name="Ito T."/>
            <person name="Fujiyama A."/>
            <person name="Inagaki F."/>
            <person name="Takami H."/>
        </authorList>
    </citation>
    <scope>NUCLEOTIDE SEQUENCE</scope>
    <source>
        <strain evidence="2">Expedition CK06-06</strain>
    </source>
</reference>
<name>X0XJY2_9ZZZZ</name>
<proteinExistence type="predicted"/>
<evidence type="ECO:0000313" key="2">
    <source>
        <dbReference type="EMBL" id="GAG43454.1"/>
    </source>
</evidence>
<dbReference type="AlphaFoldDB" id="X0XJY2"/>
<dbReference type="Pfam" id="PF00656">
    <property type="entry name" value="Peptidase_C14"/>
    <property type="match status" value="1"/>
</dbReference>
<dbReference type="InterPro" id="IPR001309">
    <property type="entry name" value="Pept_C14_p20"/>
</dbReference>
<feature type="non-terminal residue" evidence="2">
    <location>
        <position position="53"/>
    </location>
</feature>
<dbReference type="PROSITE" id="PS50208">
    <property type="entry name" value="CASPASE_P20"/>
    <property type="match status" value="1"/>
</dbReference>
<dbReference type="EMBL" id="BARS01055187">
    <property type="protein sequence ID" value="GAG43454.1"/>
    <property type="molecule type" value="Genomic_DNA"/>
</dbReference>
<feature type="domain" description="Caspase family p20" evidence="1">
    <location>
        <begin position="14"/>
        <end position="53"/>
    </location>
</feature>
<dbReference type="SUPFAM" id="SSF52129">
    <property type="entry name" value="Caspase-like"/>
    <property type="match status" value="1"/>
</dbReference>
<evidence type="ECO:0000259" key="1">
    <source>
        <dbReference type="PROSITE" id="PS50208"/>
    </source>
</evidence>
<gene>
    <name evidence="2" type="ORF">S01H1_81545</name>
</gene>